<proteinExistence type="predicted"/>
<evidence type="ECO:0000313" key="1">
    <source>
        <dbReference type="EMBL" id="MSD82549.1"/>
    </source>
</evidence>
<comment type="caution">
    <text evidence="1">The sequence shown here is derived from an EMBL/GenBank/DDBJ whole genome shotgun (WGS) entry which is preliminary data.</text>
</comment>
<feature type="non-terminal residue" evidence="1">
    <location>
        <position position="155"/>
    </location>
</feature>
<reference evidence="1" key="1">
    <citation type="journal article" date="2019" name="Nat. Med.">
        <title>A library of human gut bacterial isolates paired with longitudinal multiomics data enables mechanistic microbiome research.</title>
        <authorList>
            <person name="Poyet M."/>
            <person name="Groussin M."/>
            <person name="Gibbons S.M."/>
            <person name="Avila-Pacheco J."/>
            <person name="Jiang X."/>
            <person name="Kearney S.M."/>
            <person name="Perrotta A.R."/>
            <person name="Berdy B."/>
            <person name="Zhao S."/>
            <person name="Lieberman T.D."/>
            <person name="Swanson P.K."/>
            <person name="Smith M."/>
            <person name="Roesemann S."/>
            <person name="Alexander J.E."/>
            <person name="Rich S.A."/>
            <person name="Livny J."/>
            <person name="Vlamakis H."/>
            <person name="Clish C."/>
            <person name="Bullock K."/>
            <person name="Deik A."/>
            <person name="Scott J."/>
            <person name="Pierce K.A."/>
            <person name="Xavier R.J."/>
            <person name="Alm E.J."/>
        </authorList>
    </citation>
    <scope>NUCLEOTIDE SEQUENCE</scope>
    <source>
        <strain evidence="1">BIOML-A260</strain>
    </source>
</reference>
<dbReference type="EMBL" id="WKYP01000275">
    <property type="protein sequence ID" value="MSD82549.1"/>
    <property type="molecule type" value="Genomic_DNA"/>
</dbReference>
<gene>
    <name evidence="1" type="ORF">GKG27_26750</name>
</gene>
<name>A0A6C9EI73_ECOLX</name>
<dbReference type="AlphaFoldDB" id="A0A6C9EI73"/>
<organism evidence="1">
    <name type="scientific">Escherichia coli</name>
    <dbReference type="NCBI Taxonomy" id="562"/>
    <lineage>
        <taxon>Bacteria</taxon>
        <taxon>Pseudomonadati</taxon>
        <taxon>Pseudomonadota</taxon>
        <taxon>Gammaproteobacteria</taxon>
        <taxon>Enterobacterales</taxon>
        <taxon>Enterobacteriaceae</taxon>
        <taxon>Escherichia</taxon>
    </lineage>
</organism>
<sequence>MNSNGTKRVTLTLKSNTAKTTWFDITVGSAAPTVEESHSIADSDEIVTNYVVSLKEGTATDVLDKAVTGAEALHAYKLMSYPEISVFFVQAHTKTFASDFARWAAANGIAVDTVAYTRDKLREEEIRYGNTTSSDVATTTKWKSGNAIRKPQIDS</sequence>
<accession>A0A6C9EI73</accession>
<protein>
    <submittedName>
        <fullName evidence="1">Uncharacterized protein</fullName>
    </submittedName>
</protein>